<accession>J0LD84</accession>
<dbReference type="AlphaFoldDB" id="J0LD84"/>
<proteinExistence type="predicted"/>
<evidence type="ECO:0000313" key="1">
    <source>
        <dbReference type="EMBL" id="EJD34508.1"/>
    </source>
</evidence>
<dbReference type="EMBL" id="JH687941">
    <property type="protein sequence ID" value="EJD34508.1"/>
    <property type="molecule type" value="Genomic_DNA"/>
</dbReference>
<organism evidence="1 2">
    <name type="scientific">Auricularia subglabra (strain TFB-10046 / SS5)</name>
    <name type="common">White-rot fungus</name>
    <name type="synonym">Auricularia delicata (strain TFB10046)</name>
    <dbReference type="NCBI Taxonomy" id="717982"/>
    <lineage>
        <taxon>Eukaryota</taxon>
        <taxon>Fungi</taxon>
        <taxon>Dikarya</taxon>
        <taxon>Basidiomycota</taxon>
        <taxon>Agaricomycotina</taxon>
        <taxon>Agaricomycetes</taxon>
        <taxon>Auriculariales</taxon>
        <taxon>Auriculariaceae</taxon>
        <taxon>Auricularia</taxon>
    </lineage>
</organism>
<reference evidence="2" key="1">
    <citation type="journal article" date="2012" name="Science">
        <title>The Paleozoic origin of enzymatic lignin decomposition reconstructed from 31 fungal genomes.</title>
        <authorList>
            <person name="Floudas D."/>
            <person name="Binder M."/>
            <person name="Riley R."/>
            <person name="Barry K."/>
            <person name="Blanchette R.A."/>
            <person name="Henrissat B."/>
            <person name="Martinez A.T."/>
            <person name="Otillar R."/>
            <person name="Spatafora J.W."/>
            <person name="Yadav J.S."/>
            <person name="Aerts A."/>
            <person name="Benoit I."/>
            <person name="Boyd A."/>
            <person name="Carlson A."/>
            <person name="Copeland A."/>
            <person name="Coutinho P.M."/>
            <person name="de Vries R.P."/>
            <person name="Ferreira P."/>
            <person name="Findley K."/>
            <person name="Foster B."/>
            <person name="Gaskell J."/>
            <person name="Glotzer D."/>
            <person name="Gorecki P."/>
            <person name="Heitman J."/>
            <person name="Hesse C."/>
            <person name="Hori C."/>
            <person name="Igarashi K."/>
            <person name="Jurgens J.A."/>
            <person name="Kallen N."/>
            <person name="Kersten P."/>
            <person name="Kohler A."/>
            <person name="Kuees U."/>
            <person name="Kumar T.K.A."/>
            <person name="Kuo A."/>
            <person name="LaButti K."/>
            <person name="Larrondo L.F."/>
            <person name="Lindquist E."/>
            <person name="Ling A."/>
            <person name="Lombard V."/>
            <person name="Lucas S."/>
            <person name="Lundell T."/>
            <person name="Martin R."/>
            <person name="McLaughlin D.J."/>
            <person name="Morgenstern I."/>
            <person name="Morin E."/>
            <person name="Murat C."/>
            <person name="Nagy L.G."/>
            <person name="Nolan M."/>
            <person name="Ohm R.A."/>
            <person name="Patyshakuliyeva A."/>
            <person name="Rokas A."/>
            <person name="Ruiz-Duenas F.J."/>
            <person name="Sabat G."/>
            <person name="Salamov A."/>
            <person name="Samejima M."/>
            <person name="Schmutz J."/>
            <person name="Slot J.C."/>
            <person name="St John F."/>
            <person name="Stenlid J."/>
            <person name="Sun H."/>
            <person name="Sun S."/>
            <person name="Syed K."/>
            <person name="Tsang A."/>
            <person name="Wiebenga A."/>
            <person name="Young D."/>
            <person name="Pisabarro A."/>
            <person name="Eastwood D.C."/>
            <person name="Martin F."/>
            <person name="Cullen D."/>
            <person name="Grigoriev I.V."/>
            <person name="Hibbett D.S."/>
        </authorList>
    </citation>
    <scope>NUCLEOTIDE SEQUENCE [LARGE SCALE GENOMIC DNA]</scope>
    <source>
        <strain evidence="2">TFB10046</strain>
    </source>
</reference>
<name>J0LD84_AURST</name>
<protein>
    <submittedName>
        <fullName evidence="1">Uncharacterized protein</fullName>
    </submittedName>
</protein>
<sequence>MSQTPLESQFNPSAPFFKLRFFSCLPTVMSALALARGLGTIHWNLFAADGFLLRTPGRTCTEEEQVAINYGLDGEWLMRRARTCTPACIDAHIVLACLTHDIHNLLLRILDREDKRASLRDEDDTERASLTKLMEDLEDEAQALFPDWRSAAVHVYAMKDVQRRQPVVAGGATIEAETPTSEPNLSWLPPLPSHPNVPELIDGEFPYLKGGMDLLRATTPPRGVEHQPPAPVQEREPHFLTHTERSHLEDTNTLIKKRADESANHMNALTVAGKQIAILQASVQQLMRHQAGMSTMTLKKPDLLAKFIPEMTALVSQAAQSAPDNVDVEVVQYGQRLLSHCNIVEEIKSKELFPE</sequence>
<dbReference type="KEGG" id="adl:AURDEDRAFT_131136"/>
<gene>
    <name evidence="1" type="ORF">AURDEDRAFT_131136</name>
</gene>
<dbReference type="Proteomes" id="UP000006514">
    <property type="component" value="Unassembled WGS sequence"/>
</dbReference>
<dbReference type="InParanoid" id="J0LD84"/>
<keyword evidence="2" id="KW-1185">Reference proteome</keyword>
<evidence type="ECO:0000313" key="2">
    <source>
        <dbReference type="Proteomes" id="UP000006514"/>
    </source>
</evidence>